<dbReference type="GO" id="GO:0050808">
    <property type="term" value="P:synapse organization"/>
    <property type="evidence" value="ECO:0007669"/>
    <property type="project" value="TreeGrafter"/>
</dbReference>
<feature type="compositionally biased region" description="Basic and acidic residues" evidence="2">
    <location>
        <begin position="71"/>
        <end position="88"/>
    </location>
</feature>
<dbReference type="InterPro" id="IPR013783">
    <property type="entry name" value="Ig-like_fold"/>
</dbReference>
<feature type="region of interest" description="Disordered" evidence="2">
    <location>
        <begin position="54"/>
        <end position="96"/>
    </location>
</feature>
<keyword evidence="1" id="KW-0393">Immunoglobulin domain</keyword>
<dbReference type="Gene3D" id="2.60.40.10">
    <property type="entry name" value="Immunoglobulins"/>
    <property type="match status" value="2"/>
</dbReference>
<evidence type="ECO:0000256" key="2">
    <source>
        <dbReference type="SAM" id="MobiDB-lite"/>
    </source>
</evidence>
<name>A0A8J6HF80_TENMO</name>
<feature type="domain" description="Fibronectin type-III" evidence="4">
    <location>
        <begin position="256"/>
        <end position="366"/>
    </location>
</feature>
<dbReference type="InterPro" id="IPR003961">
    <property type="entry name" value="FN3_dom"/>
</dbReference>
<gene>
    <name evidence="5" type="ORF">GEV33_009750</name>
</gene>
<evidence type="ECO:0000313" key="5">
    <source>
        <dbReference type="EMBL" id="KAH0813041.1"/>
    </source>
</evidence>
<evidence type="ECO:0000259" key="4">
    <source>
        <dbReference type="PROSITE" id="PS50853"/>
    </source>
</evidence>
<dbReference type="Proteomes" id="UP000719412">
    <property type="component" value="Unassembled WGS sequence"/>
</dbReference>
<reference evidence="5" key="2">
    <citation type="submission" date="2021-08" db="EMBL/GenBank/DDBJ databases">
        <authorList>
            <person name="Eriksson T."/>
        </authorList>
    </citation>
    <scope>NUCLEOTIDE SEQUENCE</scope>
    <source>
        <strain evidence="5">Stoneville</strain>
        <tissue evidence="5">Whole head</tissue>
    </source>
</reference>
<dbReference type="CDD" id="cd00096">
    <property type="entry name" value="Ig"/>
    <property type="match status" value="1"/>
</dbReference>
<dbReference type="Gene3D" id="3.60.10.10">
    <property type="entry name" value="Endonuclease/exonuclease/phosphatase"/>
    <property type="match status" value="1"/>
</dbReference>
<dbReference type="Pfam" id="PF07679">
    <property type="entry name" value="I-set"/>
    <property type="match status" value="1"/>
</dbReference>
<dbReference type="PROSITE" id="PS50853">
    <property type="entry name" value="FN3"/>
    <property type="match status" value="1"/>
</dbReference>
<dbReference type="GO" id="GO:0008046">
    <property type="term" value="F:axon guidance receptor activity"/>
    <property type="evidence" value="ECO:0007669"/>
    <property type="project" value="TreeGrafter"/>
</dbReference>
<dbReference type="PANTHER" id="PTHR45080:SF33">
    <property type="entry name" value="IG-LIKE DOMAIN-CONTAINING PROTEIN"/>
    <property type="match status" value="1"/>
</dbReference>
<sequence length="403" mass="46686">MVLWYRDTMQLDTTERRIMESHGSRHTLVIRKVHRSDFGNYTCVADNQLGKTRKSVQLTEEGKKKRRRTGEKRYKEKVNKKVDGQRKQQERKKKGWDVRVQMGRTMGKKGKEKGTSYRRNNNREGKRLMEWIEENEWKVLNGNKRGDEEGEWTYIGSREETVIDDGIVKEKASERVEEFGIGERVKSDHLEIALRRRRVGKEQRRRGVGDMNEKGKPNPAKFSSASRGSWRDSYNISWAVESFSPIEEYKLLFRRLPDNPGSEDGHPQPLHHQSQRKFSPGRENKTYAAVYYSVGNGYGRQIIDRRTDWRDVILPASQVQSSGFQTMSYVIRGLEPGQNYEAKVQARNKFGWSPISEAFTFQTTDTENEIKDLGIRIYSGSADTVSKAATTLCIIYSLLTALN</sequence>
<dbReference type="SUPFAM" id="SSF48726">
    <property type="entry name" value="Immunoglobulin"/>
    <property type="match status" value="1"/>
</dbReference>
<dbReference type="PANTHER" id="PTHR45080">
    <property type="entry name" value="CONTACTIN 5"/>
    <property type="match status" value="1"/>
</dbReference>
<protein>
    <recommendedName>
        <fullName evidence="7">Fibronectin type-III domain-containing protein</fullName>
    </recommendedName>
</protein>
<dbReference type="InterPro" id="IPR013098">
    <property type="entry name" value="Ig_I-set"/>
</dbReference>
<evidence type="ECO:0000259" key="3">
    <source>
        <dbReference type="PROSITE" id="PS50835"/>
    </source>
</evidence>
<organism evidence="5 6">
    <name type="scientific">Tenebrio molitor</name>
    <name type="common">Yellow mealworm beetle</name>
    <dbReference type="NCBI Taxonomy" id="7067"/>
    <lineage>
        <taxon>Eukaryota</taxon>
        <taxon>Metazoa</taxon>
        <taxon>Ecdysozoa</taxon>
        <taxon>Arthropoda</taxon>
        <taxon>Hexapoda</taxon>
        <taxon>Insecta</taxon>
        <taxon>Pterygota</taxon>
        <taxon>Neoptera</taxon>
        <taxon>Endopterygota</taxon>
        <taxon>Coleoptera</taxon>
        <taxon>Polyphaga</taxon>
        <taxon>Cucujiformia</taxon>
        <taxon>Tenebrionidae</taxon>
        <taxon>Tenebrio</taxon>
    </lineage>
</organism>
<dbReference type="PROSITE" id="PS50835">
    <property type="entry name" value="IG_LIKE"/>
    <property type="match status" value="1"/>
</dbReference>
<dbReference type="InterPro" id="IPR036179">
    <property type="entry name" value="Ig-like_dom_sf"/>
</dbReference>
<dbReference type="AlphaFoldDB" id="A0A8J6HF80"/>
<accession>A0A8J6HF80</accession>
<dbReference type="InterPro" id="IPR036116">
    <property type="entry name" value="FN3_sf"/>
</dbReference>
<feature type="compositionally biased region" description="Basic and acidic residues" evidence="2">
    <location>
        <begin position="201"/>
        <end position="216"/>
    </location>
</feature>
<dbReference type="Pfam" id="PF00041">
    <property type="entry name" value="fn3"/>
    <property type="match status" value="1"/>
</dbReference>
<dbReference type="CDD" id="cd00063">
    <property type="entry name" value="FN3"/>
    <property type="match status" value="1"/>
</dbReference>
<dbReference type="GO" id="GO:0007156">
    <property type="term" value="P:homophilic cell adhesion via plasma membrane adhesion molecules"/>
    <property type="evidence" value="ECO:0007669"/>
    <property type="project" value="TreeGrafter"/>
</dbReference>
<keyword evidence="6" id="KW-1185">Reference proteome</keyword>
<dbReference type="GO" id="GO:0043025">
    <property type="term" value="C:neuronal cell body"/>
    <property type="evidence" value="ECO:0007669"/>
    <property type="project" value="TreeGrafter"/>
</dbReference>
<dbReference type="SUPFAM" id="SSF49265">
    <property type="entry name" value="Fibronectin type III"/>
    <property type="match status" value="1"/>
</dbReference>
<reference evidence="5" key="1">
    <citation type="journal article" date="2020" name="J Insects Food Feed">
        <title>The yellow mealworm (Tenebrio molitor) genome: a resource for the emerging insects as food and feed industry.</title>
        <authorList>
            <person name="Eriksson T."/>
            <person name="Andere A."/>
            <person name="Kelstrup H."/>
            <person name="Emery V."/>
            <person name="Picard C."/>
        </authorList>
    </citation>
    <scope>NUCLEOTIDE SEQUENCE</scope>
    <source>
        <strain evidence="5">Stoneville</strain>
        <tissue evidence="5">Whole head</tissue>
    </source>
</reference>
<evidence type="ECO:0000256" key="1">
    <source>
        <dbReference type="ARBA" id="ARBA00023319"/>
    </source>
</evidence>
<feature type="domain" description="Ig-like" evidence="3">
    <location>
        <begin position="1"/>
        <end position="59"/>
    </location>
</feature>
<dbReference type="EMBL" id="JABDTM020025626">
    <property type="protein sequence ID" value="KAH0813041.1"/>
    <property type="molecule type" value="Genomic_DNA"/>
</dbReference>
<dbReference type="GO" id="GO:0030424">
    <property type="term" value="C:axon"/>
    <property type="evidence" value="ECO:0007669"/>
    <property type="project" value="TreeGrafter"/>
</dbReference>
<feature type="region of interest" description="Disordered" evidence="2">
    <location>
        <begin position="257"/>
        <end position="279"/>
    </location>
</feature>
<dbReference type="GO" id="GO:0005886">
    <property type="term" value="C:plasma membrane"/>
    <property type="evidence" value="ECO:0007669"/>
    <property type="project" value="TreeGrafter"/>
</dbReference>
<proteinExistence type="predicted"/>
<feature type="region of interest" description="Disordered" evidence="2">
    <location>
        <begin position="201"/>
        <end position="227"/>
    </location>
</feature>
<evidence type="ECO:0000313" key="6">
    <source>
        <dbReference type="Proteomes" id="UP000719412"/>
    </source>
</evidence>
<dbReference type="InterPro" id="IPR036691">
    <property type="entry name" value="Endo/exonu/phosph_ase_sf"/>
</dbReference>
<dbReference type="InterPro" id="IPR007110">
    <property type="entry name" value="Ig-like_dom"/>
</dbReference>
<evidence type="ECO:0008006" key="7">
    <source>
        <dbReference type="Google" id="ProtNLM"/>
    </source>
</evidence>
<dbReference type="InterPro" id="IPR050958">
    <property type="entry name" value="Cell_Adh-Cytoskel_Orgn"/>
</dbReference>
<dbReference type="SMART" id="SM00060">
    <property type="entry name" value="FN3"/>
    <property type="match status" value="1"/>
</dbReference>
<comment type="caution">
    <text evidence="5">The sequence shown here is derived from an EMBL/GenBank/DDBJ whole genome shotgun (WGS) entry which is preliminary data.</text>
</comment>